<evidence type="ECO:0000256" key="1">
    <source>
        <dbReference type="ARBA" id="ARBA00005715"/>
    </source>
</evidence>
<keyword evidence="3" id="KW-0547">Nucleotide-binding</keyword>
<dbReference type="InterPro" id="IPR031475">
    <property type="entry name" value="NBD_C"/>
</dbReference>
<dbReference type="EMBL" id="JAFFZM010000041">
    <property type="protein sequence ID" value="MBO8203404.1"/>
    <property type="molecule type" value="Genomic_DNA"/>
</dbReference>
<keyword evidence="2" id="KW-0808">Transferase</keyword>
<evidence type="ECO:0000256" key="5">
    <source>
        <dbReference type="ARBA" id="ARBA00022840"/>
    </source>
</evidence>
<evidence type="ECO:0000256" key="4">
    <source>
        <dbReference type="ARBA" id="ARBA00022777"/>
    </source>
</evidence>
<protein>
    <submittedName>
        <fullName evidence="10">4-hydroxythreonine-4-phosphate dehydrogenase</fullName>
    </submittedName>
</protein>
<keyword evidence="6" id="KW-0119">Carbohydrate metabolism</keyword>
<evidence type="ECO:0000256" key="2">
    <source>
        <dbReference type="ARBA" id="ARBA00022679"/>
    </source>
</evidence>
<name>A0ABS3Y6V9_9ACTN</name>
<keyword evidence="11" id="KW-1185">Reference proteome</keyword>
<feature type="compositionally biased region" description="Pro residues" evidence="7">
    <location>
        <begin position="416"/>
        <end position="431"/>
    </location>
</feature>
<feature type="domain" description="Four-carbon acid sugar kinase N-terminal" evidence="8">
    <location>
        <begin position="2"/>
        <end position="236"/>
    </location>
</feature>
<dbReference type="Pfam" id="PF07005">
    <property type="entry name" value="SBD_N"/>
    <property type="match status" value="1"/>
</dbReference>
<evidence type="ECO:0000256" key="6">
    <source>
        <dbReference type="ARBA" id="ARBA00023277"/>
    </source>
</evidence>
<feature type="domain" description="Four-carbon acid sugar kinase nucleotide binding" evidence="9">
    <location>
        <begin position="263"/>
        <end position="401"/>
    </location>
</feature>
<evidence type="ECO:0000256" key="3">
    <source>
        <dbReference type="ARBA" id="ARBA00022741"/>
    </source>
</evidence>
<keyword evidence="4" id="KW-0418">Kinase</keyword>
<dbReference type="InterPro" id="IPR042213">
    <property type="entry name" value="NBD_C_sf"/>
</dbReference>
<evidence type="ECO:0000313" key="11">
    <source>
        <dbReference type="Proteomes" id="UP000721954"/>
    </source>
</evidence>
<evidence type="ECO:0000313" key="10">
    <source>
        <dbReference type="EMBL" id="MBO8203404.1"/>
    </source>
</evidence>
<gene>
    <name evidence="10" type="ORF">JW613_34745</name>
</gene>
<reference evidence="10 11" key="1">
    <citation type="submission" date="2021-02" db="EMBL/GenBank/DDBJ databases">
        <title>Streptomyces spirodelae sp. nov., isolated from duckweed.</title>
        <authorList>
            <person name="Saimee Y."/>
            <person name="Duangmal K."/>
        </authorList>
    </citation>
    <scope>NUCLEOTIDE SEQUENCE [LARGE SCALE GENOMIC DNA]</scope>
    <source>
        <strain evidence="10 11">DSM 42105</strain>
    </source>
</reference>
<dbReference type="InterPro" id="IPR037051">
    <property type="entry name" value="4-carb_acid_sugar_kinase_N_sf"/>
</dbReference>
<evidence type="ECO:0000256" key="7">
    <source>
        <dbReference type="SAM" id="MobiDB-lite"/>
    </source>
</evidence>
<keyword evidence="5" id="KW-0067">ATP-binding</keyword>
<evidence type="ECO:0000259" key="8">
    <source>
        <dbReference type="Pfam" id="PF07005"/>
    </source>
</evidence>
<dbReference type="Gene3D" id="3.40.980.20">
    <property type="entry name" value="Four-carbon acid sugar kinase, nucleotide binding domain"/>
    <property type="match status" value="1"/>
</dbReference>
<accession>A0ABS3Y6V9</accession>
<comment type="similarity">
    <text evidence="1">Belongs to the four-carbon acid sugar kinase family.</text>
</comment>
<comment type="caution">
    <text evidence="10">The sequence shown here is derived from an EMBL/GenBank/DDBJ whole genome shotgun (WGS) entry which is preliminary data.</text>
</comment>
<dbReference type="SUPFAM" id="SSF142764">
    <property type="entry name" value="YgbK-like"/>
    <property type="match status" value="1"/>
</dbReference>
<sequence>MALADDLSGAAEVAALLRLPARLTLGPPQTSTPGAAGRAVVVDLDSRQATSRAAAAAVRTVLAETAAIPPPRRRTDPACSGTEAAEARREPVLWYKKSDSLLRGNVGAEAAAFAQGAEAVVVAMALPRADRVVREGVLHVEGVPLHESAAWRAEGRRPPRSVTEALAPLPTARVPVEAVRQGVRGLADLLRSVARRGRHPVCDAVTDADLAAITEAAVALGPGYRLLGSGGLAASLGGHIGTGTSGRETGAGEDASAAARPLLVVAGSAEPVVAAQIAQLVAAGARHLALDPGTLAAEDPVPLPPLTADAVTVVSVDPTGGIRPDRARRVVAGLARTVAALPGRPDLVLTGGETARRVLDAAGVTALLPLGEIHHGAVHSRTDDGRSVVTRPGSFGGPDSLHRIAAALRPRLVPAPSVPAPPVPQPQPPSLAPAASSTPLPCQGVTQ</sequence>
<feature type="region of interest" description="Disordered" evidence="7">
    <location>
        <begin position="378"/>
        <end position="397"/>
    </location>
</feature>
<evidence type="ECO:0000259" key="9">
    <source>
        <dbReference type="Pfam" id="PF17042"/>
    </source>
</evidence>
<dbReference type="InterPro" id="IPR010737">
    <property type="entry name" value="4-carb_acid_sugar_kinase_N"/>
</dbReference>
<dbReference type="Gene3D" id="3.40.50.10840">
    <property type="entry name" value="Putative sugar-binding, N-terminal domain"/>
    <property type="match status" value="1"/>
</dbReference>
<dbReference type="Proteomes" id="UP000721954">
    <property type="component" value="Unassembled WGS sequence"/>
</dbReference>
<feature type="region of interest" description="Disordered" evidence="7">
    <location>
        <begin position="412"/>
        <end position="447"/>
    </location>
</feature>
<organism evidence="10 11">
    <name type="scientific">Streptomyces smyrnaeus</name>
    <dbReference type="NCBI Taxonomy" id="1387713"/>
    <lineage>
        <taxon>Bacteria</taxon>
        <taxon>Bacillati</taxon>
        <taxon>Actinomycetota</taxon>
        <taxon>Actinomycetes</taxon>
        <taxon>Kitasatosporales</taxon>
        <taxon>Streptomycetaceae</taxon>
        <taxon>Streptomyces</taxon>
    </lineage>
</organism>
<feature type="compositionally biased region" description="Low complexity" evidence="7">
    <location>
        <begin position="432"/>
        <end position="441"/>
    </location>
</feature>
<dbReference type="Pfam" id="PF17042">
    <property type="entry name" value="NBD_C"/>
    <property type="match status" value="1"/>
</dbReference>
<proteinExistence type="inferred from homology"/>